<dbReference type="GO" id="GO:0051537">
    <property type="term" value="F:2 iron, 2 sulfur cluster binding"/>
    <property type="evidence" value="ECO:0007669"/>
    <property type="project" value="UniProtKB-KW"/>
</dbReference>
<proteinExistence type="predicted"/>
<comment type="caution">
    <text evidence="6">The sequence shown here is derived from an EMBL/GenBank/DDBJ whole genome shotgun (WGS) entry which is preliminary data.</text>
</comment>
<dbReference type="GO" id="GO:0046872">
    <property type="term" value="F:metal ion binding"/>
    <property type="evidence" value="ECO:0007669"/>
    <property type="project" value="UniProtKB-KW"/>
</dbReference>
<evidence type="ECO:0000256" key="2">
    <source>
        <dbReference type="ARBA" id="ARBA00022723"/>
    </source>
</evidence>
<keyword evidence="1" id="KW-0001">2Fe-2S</keyword>
<dbReference type="AlphaFoldDB" id="A0A7C2YWZ7"/>
<keyword evidence="4" id="KW-0411">Iron-sulfur</keyword>
<dbReference type="SMART" id="SM00704">
    <property type="entry name" value="ZnF_CDGSH"/>
    <property type="match status" value="1"/>
</dbReference>
<gene>
    <name evidence="6" type="ORF">ENO47_08545</name>
</gene>
<dbReference type="Pfam" id="PF09360">
    <property type="entry name" value="zf-CDGSH"/>
    <property type="match status" value="1"/>
</dbReference>
<name>A0A7C2YWZ7_9AQUI</name>
<evidence type="ECO:0000256" key="1">
    <source>
        <dbReference type="ARBA" id="ARBA00022714"/>
    </source>
</evidence>
<evidence type="ECO:0000313" key="6">
    <source>
        <dbReference type="EMBL" id="HEW46691.1"/>
    </source>
</evidence>
<dbReference type="GO" id="GO:0005737">
    <property type="term" value="C:cytoplasm"/>
    <property type="evidence" value="ECO:0007669"/>
    <property type="project" value="UniProtKB-ARBA"/>
</dbReference>
<dbReference type="InterPro" id="IPR018967">
    <property type="entry name" value="FeS-contain_CDGSH-typ"/>
</dbReference>
<dbReference type="InterPro" id="IPR042216">
    <property type="entry name" value="MitoNEET_CISD"/>
</dbReference>
<reference evidence="6" key="1">
    <citation type="journal article" date="2020" name="mSystems">
        <title>Genome- and Community-Level Interaction Insights into Carbon Utilization and Element Cycling Functions of Hydrothermarchaeota in Hydrothermal Sediment.</title>
        <authorList>
            <person name="Zhou Z."/>
            <person name="Liu Y."/>
            <person name="Xu W."/>
            <person name="Pan J."/>
            <person name="Luo Z.H."/>
            <person name="Li M."/>
        </authorList>
    </citation>
    <scope>NUCLEOTIDE SEQUENCE [LARGE SCALE GENOMIC DNA]</scope>
    <source>
        <strain evidence="6">SpSt-132</strain>
    </source>
</reference>
<protein>
    <submittedName>
        <fullName evidence="6">CDGSH iron-sulfur domain-containing protein</fullName>
    </submittedName>
</protein>
<sequence>MARLVKHTEKGPYKLEVGEETFYICQCGLSKKLPFCDGSHKRTKDEEEGKLYIYDENSRVEIDL</sequence>
<feature type="domain" description="Iron-binding zinc finger CDGSH type" evidence="5">
    <location>
        <begin position="10"/>
        <end position="46"/>
    </location>
</feature>
<dbReference type="EMBL" id="DSFP01000071">
    <property type="protein sequence ID" value="HEW46691.1"/>
    <property type="molecule type" value="Genomic_DNA"/>
</dbReference>
<keyword evidence="2" id="KW-0479">Metal-binding</keyword>
<keyword evidence="3" id="KW-0408">Iron</keyword>
<evidence type="ECO:0000256" key="4">
    <source>
        <dbReference type="ARBA" id="ARBA00023014"/>
    </source>
</evidence>
<evidence type="ECO:0000256" key="3">
    <source>
        <dbReference type="ARBA" id="ARBA00023004"/>
    </source>
</evidence>
<organism evidence="6">
    <name type="scientific">Hydrogenobacter sp</name>
    <dbReference type="NCBI Taxonomy" id="2152829"/>
    <lineage>
        <taxon>Bacteria</taxon>
        <taxon>Pseudomonadati</taxon>
        <taxon>Aquificota</taxon>
        <taxon>Aquificia</taxon>
        <taxon>Aquificales</taxon>
        <taxon>Aquificaceae</taxon>
        <taxon>Hydrogenobacter</taxon>
    </lineage>
</organism>
<evidence type="ECO:0000259" key="5">
    <source>
        <dbReference type="SMART" id="SM00704"/>
    </source>
</evidence>
<dbReference type="Gene3D" id="3.40.5.90">
    <property type="entry name" value="CDGSH iron-sulfur domain, mitoNEET-type"/>
    <property type="match status" value="1"/>
</dbReference>
<accession>A0A7C2YWZ7</accession>